<dbReference type="SUPFAM" id="SSF54427">
    <property type="entry name" value="NTF2-like"/>
    <property type="match status" value="1"/>
</dbReference>
<gene>
    <name evidence="1" type="ORF">CXL00_21155</name>
</gene>
<dbReference type="RefSeq" id="WP_102832426.1">
    <property type="nucleotide sequence ID" value="NZ_CP073105.1"/>
</dbReference>
<accession>A0A2N8SLF3</accession>
<dbReference type="OrthoDB" id="7470841at2"/>
<evidence type="ECO:0008006" key="3">
    <source>
        <dbReference type="Google" id="ProtNLM"/>
    </source>
</evidence>
<evidence type="ECO:0000313" key="1">
    <source>
        <dbReference type="EMBL" id="PNG03291.1"/>
    </source>
</evidence>
<evidence type="ECO:0000313" key="2">
    <source>
        <dbReference type="Proteomes" id="UP000235897"/>
    </source>
</evidence>
<dbReference type="AlphaFoldDB" id="A0A2N8SLF3"/>
<dbReference type="InterPro" id="IPR032710">
    <property type="entry name" value="NTF2-like_dom_sf"/>
</dbReference>
<name>A0A2N8SLF3_STUST</name>
<sequence length="118" mass="13790">MSDEAKQAIEHFLHGQVECWNNGDKEGFFEHYRSVTRSGLSIEFVGRPLPTDSWEILEGMWAQQQPRCRIEVRETIINGEEAACYHYNAMRDGSGGIETIELYRFEGGRLWVRYFIKN</sequence>
<dbReference type="EMBL" id="POUW01000010">
    <property type="protein sequence ID" value="PNG03291.1"/>
    <property type="molecule type" value="Genomic_DNA"/>
</dbReference>
<reference evidence="1 2" key="1">
    <citation type="submission" date="2018-01" db="EMBL/GenBank/DDBJ databases">
        <title>Denitrification phenotypes of diverse strains of Pseudomonas stutzeri.</title>
        <authorList>
            <person name="Milligan D.A."/>
            <person name="Bergaust L."/>
            <person name="Bakken L.R."/>
            <person name="Frostegard A."/>
        </authorList>
    </citation>
    <scope>NUCLEOTIDE SEQUENCE [LARGE SCALE GENOMIC DNA]</scope>
    <source>
        <strain evidence="1 2">28a3</strain>
    </source>
</reference>
<protein>
    <recommendedName>
        <fullName evidence="3">Nuclear transport factor 2 family protein</fullName>
    </recommendedName>
</protein>
<dbReference type="Proteomes" id="UP000235897">
    <property type="component" value="Unassembled WGS sequence"/>
</dbReference>
<organism evidence="1 2">
    <name type="scientific">Stutzerimonas stutzeri</name>
    <name type="common">Pseudomonas stutzeri</name>
    <dbReference type="NCBI Taxonomy" id="316"/>
    <lineage>
        <taxon>Bacteria</taxon>
        <taxon>Pseudomonadati</taxon>
        <taxon>Pseudomonadota</taxon>
        <taxon>Gammaproteobacteria</taxon>
        <taxon>Pseudomonadales</taxon>
        <taxon>Pseudomonadaceae</taxon>
        <taxon>Stutzerimonas</taxon>
    </lineage>
</organism>
<comment type="caution">
    <text evidence="1">The sequence shown here is derived from an EMBL/GenBank/DDBJ whole genome shotgun (WGS) entry which is preliminary data.</text>
</comment>
<proteinExistence type="predicted"/>
<dbReference type="Gene3D" id="3.10.450.50">
    <property type="match status" value="1"/>
</dbReference>